<evidence type="ECO:0000259" key="2">
    <source>
        <dbReference type="Pfam" id="PF07993"/>
    </source>
</evidence>
<dbReference type="Pfam" id="PF07993">
    <property type="entry name" value="NAD_binding_4"/>
    <property type="match status" value="1"/>
</dbReference>
<sequence length="434" mass="48686">PRTAIWLLLLNPLYHRRLPTTLQYLFNSQNFTMESKTNATIMVTGATGFLGKVVIEELLRRRTDHNVQQIVLLIRKKESLDAKARFEKYIATSPCFMFLPQNWVEYIQVVEGDLADFHCGLQGSEYDRACETITHIIHTAACIKFDSEVSDAVSANIESACNVLALAKDCSKLQQLVITSTAYVTPSREGPIYEELVQLPCAASKLVSALKEGTIGKQQAIAYTGHPNIYSLSKCLAEHLVCETKGSVPVTIVRPSIICAALRHPAPGWIDSKAAFAGLVLGFGSGVLRVVNGRPNTKLDIVPVDVVARRLIHEAFLEDSRGVGSPNAHIVFAVATRERSLTLYQACRMLERYFKGTFRYIGPQGHVLDLFQFFHHYLPLRLYATLSRIRGNKTKERTAKKAWRIVSGMNTVFHPYTNYTHDFRPKEPMESFDP</sequence>
<dbReference type="EC" id="1.2.1.84" evidence="1"/>
<dbReference type="Gene3D" id="3.40.50.720">
    <property type="entry name" value="NAD(P)-binding Rossmann-like Domain"/>
    <property type="match status" value="1"/>
</dbReference>
<name>A0A428NCX9_9HYPO</name>
<dbReference type="InterPro" id="IPR013120">
    <property type="entry name" value="FAR_NAD-bd"/>
</dbReference>
<reference evidence="3 4" key="1">
    <citation type="submission" date="2017-06" db="EMBL/GenBank/DDBJ databases">
        <title>Comparative genomic analysis of Ambrosia Fusariam Clade fungi.</title>
        <authorList>
            <person name="Stajich J.E."/>
            <person name="Carrillo J."/>
            <person name="Kijimoto T."/>
            <person name="Eskalen A."/>
            <person name="O'Donnell K."/>
            <person name="Kasson M."/>
        </authorList>
    </citation>
    <scope>NUCLEOTIDE SEQUENCE [LARGE SCALE GENOMIC DNA]</scope>
    <source>
        <strain evidence="3 4">NRRL62606</strain>
    </source>
</reference>
<keyword evidence="4" id="KW-1185">Reference proteome</keyword>
<dbReference type="GO" id="GO:0006629">
    <property type="term" value="P:lipid metabolic process"/>
    <property type="evidence" value="ECO:0007669"/>
    <property type="project" value="UniProtKB-KW"/>
</dbReference>
<evidence type="ECO:0000256" key="1">
    <source>
        <dbReference type="RuleBase" id="RU363097"/>
    </source>
</evidence>
<feature type="non-terminal residue" evidence="3">
    <location>
        <position position="1"/>
    </location>
</feature>
<accession>A0A428NCX9</accession>
<dbReference type="Proteomes" id="UP000287972">
    <property type="component" value="Unassembled WGS sequence"/>
</dbReference>
<dbReference type="GO" id="GO:0080019">
    <property type="term" value="F:alcohol-forming very long-chain fatty acyl-CoA reductase activity"/>
    <property type="evidence" value="ECO:0007669"/>
    <property type="project" value="InterPro"/>
</dbReference>
<dbReference type="CDD" id="cd05236">
    <property type="entry name" value="FAR-N_SDR_e"/>
    <property type="match status" value="1"/>
</dbReference>
<evidence type="ECO:0000313" key="3">
    <source>
        <dbReference type="EMBL" id="RSL38651.1"/>
    </source>
</evidence>
<comment type="caution">
    <text evidence="3">The sequence shown here is derived from an EMBL/GenBank/DDBJ whole genome shotgun (WGS) entry which is preliminary data.</text>
</comment>
<organism evidence="3 4">
    <name type="scientific">Fusarium floridanum</name>
    <dbReference type="NCBI Taxonomy" id="1325733"/>
    <lineage>
        <taxon>Eukaryota</taxon>
        <taxon>Fungi</taxon>
        <taxon>Dikarya</taxon>
        <taxon>Ascomycota</taxon>
        <taxon>Pezizomycotina</taxon>
        <taxon>Sordariomycetes</taxon>
        <taxon>Hypocreomycetidae</taxon>
        <taxon>Hypocreales</taxon>
        <taxon>Nectriaceae</taxon>
        <taxon>Fusarium</taxon>
        <taxon>Fusarium solani species complex</taxon>
    </lineage>
</organism>
<keyword evidence="1" id="KW-0444">Lipid biosynthesis</keyword>
<dbReference type="EMBL" id="NKCL01001621">
    <property type="protein sequence ID" value="RSL38651.1"/>
    <property type="molecule type" value="Genomic_DNA"/>
</dbReference>
<protein>
    <recommendedName>
        <fullName evidence="1">Fatty acyl-CoA reductase</fullName>
        <ecNumber evidence="1">1.2.1.84</ecNumber>
    </recommendedName>
</protein>
<comment type="function">
    <text evidence="1">Catalyzes the reduction of fatty acyl-CoA to fatty alcohols.</text>
</comment>
<dbReference type="AlphaFoldDB" id="A0A428NCX9"/>
<keyword evidence="1" id="KW-0560">Oxidoreductase</keyword>
<comment type="catalytic activity">
    <reaction evidence="1">
        <text>a long-chain fatty acyl-CoA + 2 NADPH + 2 H(+) = a long-chain primary fatty alcohol + 2 NADP(+) + CoA</text>
        <dbReference type="Rhea" id="RHEA:52716"/>
        <dbReference type="ChEBI" id="CHEBI:15378"/>
        <dbReference type="ChEBI" id="CHEBI:57287"/>
        <dbReference type="ChEBI" id="CHEBI:57783"/>
        <dbReference type="ChEBI" id="CHEBI:58349"/>
        <dbReference type="ChEBI" id="CHEBI:77396"/>
        <dbReference type="ChEBI" id="CHEBI:83139"/>
        <dbReference type="EC" id="1.2.1.84"/>
    </reaction>
</comment>
<dbReference type="SUPFAM" id="SSF51735">
    <property type="entry name" value="NAD(P)-binding Rossmann-fold domains"/>
    <property type="match status" value="1"/>
</dbReference>
<dbReference type="InterPro" id="IPR036291">
    <property type="entry name" value="NAD(P)-bd_dom_sf"/>
</dbReference>
<feature type="non-terminal residue" evidence="3">
    <location>
        <position position="434"/>
    </location>
</feature>
<keyword evidence="1" id="KW-0443">Lipid metabolism</keyword>
<dbReference type="GO" id="GO:0102965">
    <property type="term" value="F:alcohol-forming long-chain fatty acyl-CoA reductase activity"/>
    <property type="evidence" value="ECO:0007669"/>
    <property type="project" value="UniProtKB-EC"/>
</dbReference>
<evidence type="ECO:0000313" key="4">
    <source>
        <dbReference type="Proteomes" id="UP000287972"/>
    </source>
</evidence>
<keyword evidence="1" id="KW-0521">NADP</keyword>
<comment type="similarity">
    <text evidence="1">Belongs to the fatty acyl-CoA reductase family.</text>
</comment>
<feature type="domain" description="Thioester reductase (TE)" evidence="2">
    <location>
        <begin position="43"/>
        <end position="309"/>
    </location>
</feature>
<dbReference type="PANTHER" id="PTHR11011">
    <property type="entry name" value="MALE STERILITY PROTEIN 2-RELATED"/>
    <property type="match status" value="1"/>
</dbReference>
<gene>
    <name evidence="3" type="ORF">CEP51_016895</name>
</gene>
<proteinExistence type="inferred from homology"/>
<dbReference type="InterPro" id="IPR026055">
    <property type="entry name" value="FAR"/>
</dbReference>